<organism evidence="2 3">
    <name type="scientific">Natrarchaeobaculum aegyptiacum</name>
    <dbReference type="NCBI Taxonomy" id="745377"/>
    <lineage>
        <taxon>Archaea</taxon>
        <taxon>Methanobacteriati</taxon>
        <taxon>Methanobacteriota</taxon>
        <taxon>Stenosarchaea group</taxon>
        <taxon>Halobacteria</taxon>
        <taxon>Halobacteriales</taxon>
        <taxon>Natrialbaceae</taxon>
        <taxon>Natrarchaeobaculum</taxon>
    </lineage>
</organism>
<dbReference type="AlphaFoldDB" id="A0A2Z2HXF8"/>
<feature type="transmembrane region" description="Helical" evidence="1">
    <location>
        <begin position="32"/>
        <end position="51"/>
    </location>
</feature>
<dbReference type="Proteomes" id="UP000250088">
    <property type="component" value="Chromosome"/>
</dbReference>
<feature type="transmembrane region" description="Helical" evidence="1">
    <location>
        <begin position="98"/>
        <end position="121"/>
    </location>
</feature>
<reference evidence="3" key="1">
    <citation type="submission" date="2017-02" db="EMBL/GenBank/DDBJ databases">
        <title>Natronthermophilus aegyptiacus gen. nov.,sp. nov., an aerobic, extremely halophilic alkalithermophilic archaeon isolated from the athalassohaline Wadi An Natrun, Egypt.</title>
        <authorList>
            <person name="Zhao B."/>
        </authorList>
    </citation>
    <scope>NUCLEOTIDE SEQUENCE [LARGE SCALE GENOMIC DNA]</scope>
    <source>
        <strain evidence="3">JW/NM-HA 15</strain>
    </source>
</reference>
<keyword evidence="1" id="KW-0812">Transmembrane</keyword>
<dbReference type="KEGG" id="naj:B1756_10265"/>
<accession>A0A2Z2HXF8</accession>
<proteinExistence type="predicted"/>
<protein>
    <submittedName>
        <fullName evidence="2">Uncharacterized protein</fullName>
    </submittedName>
</protein>
<keyword evidence="1" id="KW-1133">Transmembrane helix</keyword>
<feature type="transmembrane region" description="Helical" evidence="1">
    <location>
        <begin position="206"/>
        <end position="224"/>
    </location>
</feature>
<feature type="transmembrane region" description="Helical" evidence="1">
    <location>
        <begin position="133"/>
        <end position="151"/>
    </location>
</feature>
<keyword evidence="1" id="KW-0472">Membrane</keyword>
<keyword evidence="3" id="KW-1185">Reference proteome</keyword>
<gene>
    <name evidence="2" type="ORF">B1756_10265</name>
</gene>
<dbReference type="OrthoDB" id="163483at2157"/>
<evidence type="ECO:0000313" key="2">
    <source>
        <dbReference type="EMBL" id="ARS91792.1"/>
    </source>
</evidence>
<evidence type="ECO:0000313" key="3">
    <source>
        <dbReference type="Proteomes" id="UP000250088"/>
    </source>
</evidence>
<sequence length="256" mass="27439">MFDPRDDPASDDADHWDPLTVALVRIRRDPRLIVPFLLAGVFLTLVDYLRLEDPIPTVERAVPWSNGVSIDLAYAGFPTGVPQTTTHLESLVGLHPEYLAWGLALYLFPLLAVAAAGAVTIARAMDQPVRLEAVGAVFGFVLAADLLHRLLGSIELLQGMGLVGVPLLVGYLLVTVRLFAVPGLLVAGRSFVEAIRESARRTRGRGWTIVGVIFVVGLSSWFLASVAAGTFVTTALVAPLHAVAIVSLLEWDTADG</sequence>
<name>A0A2Z2HXF8_9EURY</name>
<feature type="transmembrane region" description="Helical" evidence="1">
    <location>
        <begin position="163"/>
        <end position="185"/>
    </location>
</feature>
<evidence type="ECO:0000256" key="1">
    <source>
        <dbReference type="SAM" id="Phobius"/>
    </source>
</evidence>
<dbReference type="EMBL" id="CP019893">
    <property type="protein sequence ID" value="ARS91792.1"/>
    <property type="molecule type" value="Genomic_DNA"/>
</dbReference>